<gene>
    <name evidence="1" type="ORF">PISMIDRAFT_676288</name>
</gene>
<dbReference type="Proteomes" id="UP000054018">
    <property type="component" value="Unassembled WGS sequence"/>
</dbReference>
<sequence length="74" mass="8195">MLKSCSLHDSIRASHVKIANASQHRAGCNVMFPVTSPHFDGRLHKGTSSRASMRSDFFLSPCSFFHESALTWGD</sequence>
<evidence type="ECO:0000313" key="2">
    <source>
        <dbReference type="Proteomes" id="UP000054018"/>
    </source>
</evidence>
<reference evidence="2" key="2">
    <citation type="submission" date="2015-01" db="EMBL/GenBank/DDBJ databases">
        <title>Evolutionary Origins and Diversification of the Mycorrhizal Mutualists.</title>
        <authorList>
            <consortium name="DOE Joint Genome Institute"/>
            <consortium name="Mycorrhizal Genomics Consortium"/>
            <person name="Kohler A."/>
            <person name="Kuo A."/>
            <person name="Nagy L.G."/>
            <person name="Floudas D."/>
            <person name="Copeland A."/>
            <person name="Barry K.W."/>
            <person name="Cichocki N."/>
            <person name="Veneault-Fourrey C."/>
            <person name="LaButti K."/>
            <person name="Lindquist E.A."/>
            <person name="Lipzen A."/>
            <person name="Lundell T."/>
            <person name="Morin E."/>
            <person name="Murat C."/>
            <person name="Riley R."/>
            <person name="Ohm R."/>
            <person name="Sun H."/>
            <person name="Tunlid A."/>
            <person name="Henrissat B."/>
            <person name="Grigoriev I.V."/>
            <person name="Hibbett D.S."/>
            <person name="Martin F."/>
        </authorList>
    </citation>
    <scope>NUCLEOTIDE SEQUENCE [LARGE SCALE GENOMIC DNA]</scope>
    <source>
        <strain evidence="2">441</strain>
    </source>
</reference>
<reference evidence="1 2" key="1">
    <citation type="submission" date="2014-04" db="EMBL/GenBank/DDBJ databases">
        <authorList>
            <consortium name="DOE Joint Genome Institute"/>
            <person name="Kuo A."/>
            <person name="Kohler A."/>
            <person name="Costa M.D."/>
            <person name="Nagy L.G."/>
            <person name="Floudas D."/>
            <person name="Copeland A."/>
            <person name="Barry K.W."/>
            <person name="Cichocki N."/>
            <person name="Veneault-Fourrey C."/>
            <person name="LaButti K."/>
            <person name="Lindquist E.A."/>
            <person name="Lipzen A."/>
            <person name="Lundell T."/>
            <person name="Morin E."/>
            <person name="Murat C."/>
            <person name="Sun H."/>
            <person name="Tunlid A."/>
            <person name="Henrissat B."/>
            <person name="Grigoriev I.V."/>
            <person name="Hibbett D.S."/>
            <person name="Martin F."/>
            <person name="Nordberg H.P."/>
            <person name="Cantor M.N."/>
            <person name="Hua S.X."/>
        </authorList>
    </citation>
    <scope>NUCLEOTIDE SEQUENCE [LARGE SCALE GENOMIC DNA]</scope>
    <source>
        <strain evidence="1 2">441</strain>
    </source>
</reference>
<name>A0A0C9ZJM6_9AGAM</name>
<organism evidence="1 2">
    <name type="scientific">Pisolithus microcarpus 441</name>
    <dbReference type="NCBI Taxonomy" id="765257"/>
    <lineage>
        <taxon>Eukaryota</taxon>
        <taxon>Fungi</taxon>
        <taxon>Dikarya</taxon>
        <taxon>Basidiomycota</taxon>
        <taxon>Agaricomycotina</taxon>
        <taxon>Agaricomycetes</taxon>
        <taxon>Agaricomycetidae</taxon>
        <taxon>Boletales</taxon>
        <taxon>Sclerodermatineae</taxon>
        <taxon>Pisolithaceae</taxon>
        <taxon>Pisolithus</taxon>
    </lineage>
</organism>
<keyword evidence="2" id="KW-1185">Reference proteome</keyword>
<dbReference type="HOGENOM" id="CLU_2688739_0_0_1"/>
<accession>A0A0C9ZJM6</accession>
<protein>
    <submittedName>
        <fullName evidence="1">Uncharacterized protein</fullName>
    </submittedName>
</protein>
<dbReference type="EMBL" id="KN833703">
    <property type="protein sequence ID" value="KIK26149.1"/>
    <property type="molecule type" value="Genomic_DNA"/>
</dbReference>
<dbReference type="AlphaFoldDB" id="A0A0C9ZJM6"/>
<proteinExistence type="predicted"/>
<evidence type="ECO:0000313" key="1">
    <source>
        <dbReference type="EMBL" id="KIK26149.1"/>
    </source>
</evidence>